<evidence type="ECO:0000313" key="2">
    <source>
        <dbReference type="EMBL" id="KAK3238818.1"/>
    </source>
</evidence>
<comment type="caution">
    <text evidence="2">The sequence shown here is derived from an EMBL/GenBank/DDBJ whole genome shotgun (WGS) entry which is preliminary data.</text>
</comment>
<evidence type="ECO:0000313" key="3">
    <source>
        <dbReference type="Proteomes" id="UP001190700"/>
    </source>
</evidence>
<dbReference type="AlphaFoldDB" id="A0AAE0BMT2"/>
<evidence type="ECO:0000256" key="1">
    <source>
        <dbReference type="SAM" id="MobiDB-lite"/>
    </source>
</evidence>
<name>A0AAE0BMT2_9CHLO</name>
<dbReference type="EMBL" id="LGRX02034097">
    <property type="protein sequence ID" value="KAK3238818.1"/>
    <property type="molecule type" value="Genomic_DNA"/>
</dbReference>
<dbReference type="Proteomes" id="UP001190700">
    <property type="component" value="Unassembled WGS sequence"/>
</dbReference>
<feature type="region of interest" description="Disordered" evidence="1">
    <location>
        <begin position="1"/>
        <end position="45"/>
    </location>
</feature>
<reference evidence="2 3" key="1">
    <citation type="journal article" date="2015" name="Genome Biol. Evol.">
        <title>Comparative Genomics of a Bacterivorous Green Alga Reveals Evolutionary Causalities and Consequences of Phago-Mixotrophic Mode of Nutrition.</title>
        <authorList>
            <person name="Burns J.A."/>
            <person name="Paasch A."/>
            <person name="Narechania A."/>
            <person name="Kim E."/>
        </authorList>
    </citation>
    <scope>NUCLEOTIDE SEQUENCE [LARGE SCALE GENOMIC DNA]</scope>
    <source>
        <strain evidence="2 3">PLY_AMNH</strain>
    </source>
</reference>
<protein>
    <submittedName>
        <fullName evidence="2">Uncharacterized protein</fullName>
    </submittedName>
</protein>
<organism evidence="2 3">
    <name type="scientific">Cymbomonas tetramitiformis</name>
    <dbReference type="NCBI Taxonomy" id="36881"/>
    <lineage>
        <taxon>Eukaryota</taxon>
        <taxon>Viridiplantae</taxon>
        <taxon>Chlorophyta</taxon>
        <taxon>Pyramimonadophyceae</taxon>
        <taxon>Pyramimonadales</taxon>
        <taxon>Pyramimonadaceae</taxon>
        <taxon>Cymbomonas</taxon>
    </lineage>
</organism>
<feature type="compositionally biased region" description="Polar residues" evidence="1">
    <location>
        <begin position="25"/>
        <end position="45"/>
    </location>
</feature>
<sequence length="151" mass="16505">MSDRTWTWHGLPETERMGPSRKTRSGNNSKGNTPSRQTTLPQSENSQLAELMRQFAAQQKEMQGLRQQLAAGLVGAAVAPPLHPVKAGSDCERQHSWRSGCALPLHQGYPAALGEIPAAVHQLGVQEQPQNWCVKLKAISKAEHGKLCEAH</sequence>
<proteinExistence type="predicted"/>
<gene>
    <name evidence="2" type="ORF">CYMTET_51205</name>
</gene>
<keyword evidence="3" id="KW-1185">Reference proteome</keyword>
<accession>A0AAE0BMT2</accession>